<dbReference type="Pfam" id="PF18376">
    <property type="entry name" value="MDD_C"/>
    <property type="match status" value="1"/>
</dbReference>
<organism evidence="10 11">
    <name type="scientific">Actinotignum timonense</name>
    <dbReference type="NCBI Taxonomy" id="1870995"/>
    <lineage>
        <taxon>Bacteria</taxon>
        <taxon>Bacillati</taxon>
        <taxon>Actinomycetota</taxon>
        <taxon>Actinomycetes</taxon>
        <taxon>Actinomycetales</taxon>
        <taxon>Actinomycetaceae</taxon>
        <taxon>Actinotignum</taxon>
    </lineage>
</organism>
<dbReference type="GO" id="GO:0005829">
    <property type="term" value="C:cytosol"/>
    <property type="evidence" value="ECO:0007669"/>
    <property type="project" value="InterPro"/>
</dbReference>
<dbReference type="GO" id="GO:0004163">
    <property type="term" value="F:diphosphomevalonate decarboxylase activity"/>
    <property type="evidence" value="ECO:0007669"/>
    <property type="project" value="UniProtKB-EC"/>
</dbReference>
<keyword evidence="3" id="KW-0444">Lipid biosynthesis</keyword>
<evidence type="ECO:0000313" key="10">
    <source>
        <dbReference type="EMBL" id="MDY5140769.1"/>
    </source>
</evidence>
<evidence type="ECO:0000256" key="2">
    <source>
        <dbReference type="ARBA" id="ARBA00012296"/>
    </source>
</evidence>
<protein>
    <recommendedName>
        <fullName evidence="2">diphosphomevalonate decarboxylase</fullName>
        <ecNumber evidence="2">4.1.1.33</ecNumber>
    </recommendedName>
</protein>
<dbReference type="Proteomes" id="UP001288320">
    <property type="component" value="Unassembled WGS sequence"/>
</dbReference>
<dbReference type="GO" id="GO:0005524">
    <property type="term" value="F:ATP binding"/>
    <property type="evidence" value="ECO:0007669"/>
    <property type="project" value="UniProtKB-KW"/>
</dbReference>
<name>A0AAW9HMC3_9ACTO</name>
<feature type="domain" description="Diphosphomevalonate decarboxylase-like N-terminal" evidence="9">
    <location>
        <begin position="6"/>
        <end position="158"/>
    </location>
</feature>
<reference evidence="10" key="1">
    <citation type="submission" date="2023-10" db="EMBL/GenBank/DDBJ databases">
        <title>Whole Genome based description of the genera Actinobaculum and Actinotignum reveals a complex phylogenetic relationship within the species included in the genus Actinotignum.</title>
        <authorList>
            <person name="Jensen C.S."/>
            <person name="Dargis R."/>
            <person name="Kemp M."/>
            <person name="Christensen J.J."/>
        </authorList>
    </citation>
    <scope>NUCLEOTIDE SEQUENCE</scope>
    <source>
        <strain evidence="10">SLA_B245</strain>
    </source>
</reference>
<evidence type="ECO:0000256" key="4">
    <source>
        <dbReference type="ARBA" id="ARBA00022741"/>
    </source>
</evidence>
<dbReference type="EMBL" id="JAWNFV010000010">
    <property type="protein sequence ID" value="MDY5140769.1"/>
    <property type="molecule type" value="Genomic_DNA"/>
</dbReference>
<dbReference type="InterPro" id="IPR053859">
    <property type="entry name" value="MVD-like_N"/>
</dbReference>
<keyword evidence="5" id="KW-0067">ATP-binding</keyword>
<dbReference type="Pfam" id="PF22700">
    <property type="entry name" value="MVD-like_N"/>
    <property type="match status" value="1"/>
</dbReference>
<dbReference type="FunFam" id="3.30.230.10:FF:000072">
    <property type="entry name" value="Diphosphomevalonate decarboxylase"/>
    <property type="match status" value="1"/>
</dbReference>
<evidence type="ECO:0000313" key="11">
    <source>
        <dbReference type="Proteomes" id="UP001288320"/>
    </source>
</evidence>
<dbReference type="InterPro" id="IPR041431">
    <property type="entry name" value="Mvd1_C"/>
</dbReference>
<accession>A0AAW9HMC3</accession>
<keyword evidence="7 10" id="KW-0456">Lyase</keyword>
<evidence type="ECO:0000259" key="9">
    <source>
        <dbReference type="Pfam" id="PF22700"/>
    </source>
</evidence>
<dbReference type="SUPFAM" id="SSF54211">
    <property type="entry name" value="Ribosomal protein S5 domain 2-like"/>
    <property type="match status" value="1"/>
</dbReference>
<keyword evidence="4" id="KW-0547">Nucleotide-binding</keyword>
<dbReference type="RefSeq" id="WP_026428452.1">
    <property type="nucleotide sequence ID" value="NZ_JASOHT010000012.1"/>
</dbReference>
<dbReference type="PANTHER" id="PTHR10977:SF3">
    <property type="entry name" value="DIPHOSPHOMEVALONATE DECARBOXYLASE"/>
    <property type="match status" value="1"/>
</dbReference>
<proteinExistence type="inferred from homology"/>
<evidence type="ECO:0000256" key="1">
    <source>
        <dbReference type="ARBA" id="ARBA00008831"/>
    </source>
</evidence>
<comment type="caution">
    <text evidence="10">The sequence shown here is derived from an EMBL/GenBank/DDBJ whole genome shotgun (WGS) entry which is preliminary data.</text>
</comment>
<gene>
    <name evidence="10" type="primary">mvaD</name>
    <name evidence="10" type="ORF">R6G74_05505</name>
</gene>
<evidence type="ECO:0000259" key="8">
    <source>
        <dbReference type="Pfam" id="PF18376"/>
    </source>
</evidence>
<dbReference type="PIRSF" id="PIRSF015950">
    <property type="entry name" value="Mev_P_decrbx"/>
    <property type="match status" value="1"/>
</dbReference>
<dbReference type="InterPro" id="IPR005935">
    <property type="entry name" value="Mev_decarb"/>
</dbReference>
<dbReference type="Gene3D" id="3.30.70.890">
    <property type="entry name" value="GHMP kinase, C-terminal domain"/>
    <property type="match status" value="1"/>
</dbReference>
<dbReference type="InterPro" id="IPR029765">
    <property type="entry name" value="Mev_diP_decarb"/>
</dbReference>
<dbReference type="PANTHER" id="PTHR10977">
    <property type="entry name" value="DIPHOSPHOMEVALONATE DECARBOXYLASE"/>
    <property type="match status" value="1"/>
</dbReference>
<dbReference type="InterPro" id="IPR014721">
    <property type="entry name" value="Ribsml_uS5_D2-typ_fold_subgr"/>
</dbReference>
<evidence type="ECO:0000256" key="7">
    <source>
        <dbReference type="ARBA" id="ARBA00023239"/>
    </source>
</evidence>
<dbReference type="NCBIfam" id="TIGR01240">
    <property type="entry name" value="mevDPdecarb"/>
    <property type="match status" value="1"/>
</dbReference>
<dbReference type="InterPro" id="IPR020568">
    <property type="entry name" value="Ribosomal_Su5_D2-typ_SF"/>
</dbReference>
<dbReference type="EC" id="4.1.1.33" evidence="2"/>
<dbReference type="AlphaFoldDB" id="A0AAW9HMC3"/>
<feature type="domain" description="Mvd1 C-terminal" evidence="8">
    <location>
        <begin position="173"/>
        <end position="294"/>
    </location>
</feature>
<dbReference type="InterPro" id="IPR036554">
    <property type="entry name" value="GHMP_kinase_C_sf"/>
</dbReference>
<comment type="similarity">
    <text evidence="1">Belongs to the diphosphomevalonate decarboxylase family.</text>
</comment>
<dbReference type="SUPFAM" id="SSF55060">
    <property type="entry name" value="GHMP Kinase, C-terminal domain"/>
    <property type="match status" value="1"/>
</dbReference>
<dbReference type="Gene3D" id="3.30.230.10">
    <property type="match status" value="1"/>
</dbReference>
<sequence>MSTARAHPNIALIKYWGKADDELMLPAAPSVSLTLDIFPTTTTARLAPAAQRDRLILNGQEASEKALSRVERVLDVIRAQAGRSEKLLVISDNEAPTGAGMASSASGFAALALAATTEYGMDVNTAHLSRLARRGSGSASRSVISGVALWHAGTDEESFAEEIPAPPLAMVSVVLNTAHKKITSREAMVTTRATSPYYRGWVESTCEMAAQMVEACKAGDMQRIGELTELSALRMHALIMSSEPPIHYLTSASWRVFELARTLRGVGLDVYATADAGPNVVLLTRPELAAEVARHAEALGKVNIAHAGNGAYLMDEPDAHRAVS</sequence>
<dbReference type="GeneID" id="81700914"/>
<evidence type="ECO:0000256" key="6">
    <source>
        <dbReference type="ARBA" id="ARBA00023098"/>
    </source>
</evidence>
<evidence type="ECO:0000256" key="3">
    <source>
        <dbReference type="ARBA" id="ARBA00022516"/>
    </source>
</evidence>
<evidence type="ECO:0000256" key="5">
    <source>
        <dbReference type="ARBA" id="ARBA00022840"/>
    </source>
</evidence>
<dbReference type="GO" id="GO:0019287">
    <property type="term" value="P:isopentenyl diphosphate biosynthetic process, mevalonate pathway"/>
    <property type="evidence" value="ECO:0007669"/>
    <property type="project" value="InterPro"/>
</dbReference>
<keyword evidence="6" id="KW-0443">Lipid metabolism</keyword>